<organism evidence="2 3">
    <name type="scientific">Phaeocystidibacter marisrubri</name>
    <dbReference type="NCBI Taxonomy" id="1577780"/>
    <lineage>
        <taxon>Bacteria</taxon>
        <taxon>Pseudomonadati</taxon>
        <taxon>Bacteroidota</taxon>
        <taxon>Flavobacteriia</taxon>
        <taxon>Flavobacteriales</taxon>
        <taxon>Phaeocystidibacteraceae</taxon>
        <taxon>Phaeocystidibacter</taxon>
    </lineage>
</organism>
<dbReference type="OrthoDB" id="9790377at2"/>
<evidence type="ECO:0000259" key="1">
    <source>
        <dbReference type="Pfam" id="PF13588"/>
    </source>
</evidence>
<dbReference type="AlphaFoldDB" id="A0A6L3ZHI4"/>
<protein>
    <submittedName>
        <fullName evidence="2">Type I restriction enzyme HsdR N-terminal domain-containing protein</fullName>
    </submittedName>
</protein>
<dbReference type="Proteomes" id="UP000484164">
    <property type="component" value="Unassembled WGS sequence"/>
</dbReference>
<evidence type="ECO:0000313" key="3">
    <source>
        <dbReference type="Proteomes" id="UP000484164"/>
    </source>
</evidence>
<dbReference type="Pfam" id="PF13588">
    <property type="entry name" value="HSDR_N_2"/>
    <property type="match status" value="1"/>
</dbReference>
<dbReference type="EMBL" id="WBVQ01000001">
    <property type="protein sequence ID" value="KAB2817324.1"/>
    <property type="molecule type" value="Genomic_DNA"/>
</dbReference>
<name>A0A6L3ZHI4_9FLAO</name>
<sequence length="151" mass="17305">MSSYPPTLYPSDQIRLKKERGTDYIYDSLRKKWLVLTPEEWVRQHLLLHVHHVLNYAVSSIAIEKVIEINGMPKRFDALVYVQSKPAILIECKAPNVALTEEVFHQACRYNTEINAPLTVLFNGLQVIVASVDITTGKVGFLKEIPTRSQW</sequence>
<feature type="domain" description="Type I restriction enzyme R protein N-terminal" evidence="1">
    <location>
        <begin position="38"/>
        <end position="146"/>
    </location>
</feature>
<proteinExistence type="predicted"/>
<accession>A0A6L3ZHI4</accession>
<comment type="caution">
    <text evidence="2">The sequence shown here is derived from an EMBL/GenBank/DDBJ whole genome shotgun (WGS) entry which is preliminary data.</text>
</comment>
<dbReference type="RefSeq" id="WP_151691895.1">
    <property type="nucleotide sequence ID" value="NZ_BMGX01000002.1"/>
</dbReference>
<reference evidence="2 3" key="1">
    <citation type="submission" date="2019-10" db="EMBL/GenBank/DDBJ databases">
        <title>Genome sequence of Phaeocystidibacter marisrubri JCM30614 (type strain).</title>
        <authorList>
            <person name="Bowman J.P."/>
        </authorList>
    </citation>
    <scope>NUCLEOTIDE SEQUENCE [LARGE SCALE GENOMIC DNA]</scope>
    <source>
        <strain evidence="2 3">JCM 30614</strain>
    </source>
</reference>
<keyword evidence="3" id="KW-1185">Reference proteome</keyword>
<dbReference type="Gene3D" id="3.90.1570.50">
    <property type="match status" value="1"/>
</dbReference>
<gene>
    <name evidence="2" type="ORF">F8C82_02730</name>
</gene>
<dbReference type="InterPro" id="IPR029464">
    <property type="entry name" value="HSDR_N"/>
</dbReference>
<evidence type="ECO:0000313" key="2">
    <source>
        <dbReference type="EMBL" id="KAB2817324.1"/>
    </source>
</evidence>